<dbReference type="EMBL" id="JBEAFC010000006">
    <property type="protein sequence ID" value="KAL1554608.1"/>
    <property type="molecule type" value="Genomic_DNA"/>
</dbReference>
<sequence length="89" mass="9726">MASGGGIGELLRRRVAEGSGELQATQSEGDLPVREGERDPDVSCFNPSAQEPYHEPQGFQGLRSVALRLCFGLSNIFFTRFDALREALL</sequence>
<accession>A0ABD1HDU4</accession>
<name>A0ABD1HDU4_SALDI</name>
<evidence type="ECO:0000256" key="1">
    <source>
        <dbReference type="SAM" id="MobiDB-lite"/>
    </source>
</evidence>
<reference evidence="2 3" key="1">
    <citation type="submission" date="2024-06" db="EMBL/GenBank/DDBJ databases">
        <title>A chromosome level genome sequence of Diviner's sage (Salvia divinorum).</title>
        <authorList>
            <person name="Ford S.A."/>
            <person name="Ro D.-K."/>
            <person name="Ness R.W."/>
            <person name="Phillips M.A."/>
        </authorList>
    </citation>
    <scope>NUCLEOTIDE SEQUENCE [LARGE SCALE GENOMIC DNA]</scope>
    <source>
        <strain evidence="2">SAF-2024a</strain>
        <tissue evidence="2">Leaf</tissue>
    </source>
</reference>
<gene>
    <name evidence="2" type="ORF">AAHA92_15152</name>
</gene>
<dbReference type="AlphaFoldDB" id="A0ABD1HDU4"/>
<dbReference type="Proteomes" id="UP001567538">
    <property type="component" value="Unassembled WGS sequence"/>
</dbReference>
<protein>
    <submittedName>
        <fullName evidence="2">Uncharacterized protein</fullName>
    </submittedName>
</protein>
<feature type="region of interest" description="Disordered" evidence="1">
    <location>
        <begin position="18"/>
        <end position="56"/>
    </location>
</feature>
<organism evidence="2 3">
    <name type="scientific">Salvia divinorum</name>
    <name type="common">Maria pastora</name>
    <name type="synonym">Diviner's sage</name>
    <dbReference type="NCBI Taxonomy" id="28513"/>
    <lineage>
        <taxon>Eukaryota</taxon>
        <taxon>Viridiplantae</taxon>
        <taxon>Streptophyta</taxon>
        <taxon>Embryophyta</taxon>
        <taxon>Tracheophyta</taxon>
        <taxon>Spermatophyta</taxon>
        <taxon>Magnoliopsida</taxon>
        <taxon>eudicotyledons</taxon>
        <taxon>Gunneridae</taxon>
        <taxon>Pentapetalae</taxon>
        <taxon>asterids</taxon>
        <taxon>lamiids</taxon>
        <taxon>Lamiales</taxon>
        <taxon>Lamiaceae</taxon>
        <taxon>Nepetoideae</taxon>
        <taxon>Mentheae</taxon>
        <taxon>Salviinae</taxon>
        <taxon>Salvia</taxon>
        <taxon>Salvia subgen. Calosphace</taxon>
    </lineage>
</organism>
<proteinExistence type="predicted"/>
<comment type="caution">
    <text evidence="2">The sequence shown here is derived from an EMBL/GenBank/DDBJ whole genome shotgun (WGS) entry which is preliminary data.</text>
</comment>
<feature type="compositionally biased region" description="Basic and acidic residues" evidence="1">
    <location>
        <begin position="31"/>
        <end position="41"/>
    </location>
</feature>
<keyword evidence="3" id="KW-1185">Reference proteome</keyword>
<evidence type="ECO:0000313" key="3">
    <source>
        <dbReference type="Proteomes" id="UP001567538"/>
    </source>
</evidence>
<evidence type="ECO:0000313" key="2">
    <source>
        <dbReference type="EMBL" id="KAL1554608.1"/>
    </source>
</evidence>